<organism evidence="4 5">
    <name type="scientific">Castilleja foliolosa</name>
    <dbReference type="NCBI Taxonomy" id="1961234"/>
    <lineage>
        <taxon>Eukaryota</taxon>
        <taxon>Viridiplantae</taxon>
        <taxon>Streptophyta</taxon>
        <taxon>Embryophyta</taxon>
        <taxon>Tracheophyta</taxon>
        <taxon>Spermatophyta</taxon>
        <taxon>Magnoliopsida</taxon>
        <taxon>eudicotyledons</taxon>
        <taxon>Gunneridae</taxon>
        <taxon>Pentapetalae</taxon>
        <taxon>asterids</taxon>
        <taxon>lamiids</taxon>
        <taxon>Lamiales</taxon>
        <taxon>Orobanchaceae</taxon>
        <taxon>Pedicularideae</taxon>
        <taxon>Castillejinae</taxon>
        <taxon>Castilleja</taxon>
    </lineage>
</organism>
<keyword evidence="5" id="KW-1185">Reference proteome</keyword>
<sequence length="161" mass="18304">MGEGDIFIARGALDFKTWLLVGEVRPPRQVSTPNDQPSPFSQPSRPTEPFSQPSRQMKKRNLTLNDTSRMEYLQAYIGGVLDAVRNGSNTKGYFVWTFLDCLELLDGFGTSFGIYYVDLDDNLLTRYQKLSAKWYSSFLKGKKENNMPNAITRVGDEGWSQ</sequence>
<dbReference type="GO" id="GO:0016787">
    <property type="term" value="F:hydrolase activity"/>
    <property type="evidence" value="ECO:0007669"/>
    <property type="project" value="UniProtKB-KW"/>
</dbReference>
<dbReference type="PANTHER" id="PTHR10353">
    <property type="entry name" value="GLYCOSYL HYDROLASE"/>
    <property type="match status" value="1"/>
</dbReference>
<gene>
    <name evidence="4" type="primary">BGLU5_2</name>
    <name evidence="4" type="ORF">CASFOL_009948</name>
</gene>
<comment type="caution">
    <text evidence="4">The sequence shown here is derived from an EMBL/GenBank/DDBJ whole genome shotgun (WGS) entry which is preliminary data.</text>
</comment>
<evidence type="ECO:0000256" key="3">
    <source>
        <dbReference type="SAM" id="MobiDB-lite"/>
    </source>
</evidence>
<feature type="compositionally biased region" description="Polar residues" evidence="3">
    <location>
        <begin position="29"/>
        <end position="55"/>
    </location>
</feature>
<dbReference type="Proteomes" id="UP001632038">
    <property type="component" value="Unassembled WGS sequence"/>
</dbReference>
<dbReference type="InterPro" id="IPR001360">
    <property type="entry name" value="Glyco_hydro_1"/>
</dbReference>
<evidence type="ECO:0000256" key="1">
    <source>
        <dbReference type="ARBA" id="ARBA00010838"/>
    </source>
</evidence>
<dbReference type="EMBL" id="JAVIJP010000013">
    <property type="protein sequence ID" value="KAL3644768.1"/>
    <property type="molecule type" value="Genomic_DNA"/>
</dbReference>
<dbReference type="Pfam" id="PF00232">
    <property type="entry name" value="Glyco_hydro_1"/>
    <property type="match status" value="1"/>
</dbReference>
<evidence type="ECO:0000313" key="5">
    <source>
        <dbReference type="Proteomes" id="UP001632038"/>
    </source>
</evidence>
<feature type="region of interest" description="Disordered" evidence="3">
    <location>
        <begin position="27"/>
        <end position="58"/>
    </location>
</feature>
<accession>A0ABD3DR45</accession>
<proteinExistence type="inferred from homology"/>
<name>A0ABD3DR45_9LAMI</name>
<dbReference type="SUPFAM" id="SSF51445">
    <property type="entry name" value="(Trans)glycosidases"/>
    <property type="match status" value="1"/>
</dbReference>
<evidence type="ECO:0000313" key="4">
    <source>
        <dbReference type="EMBL" id="KAL3644768.1"/>
    </source>
</evidence>
<comment type="similarity">
    <text evidence="1 2">Belongs to the glycosyl hydrolase 1 family.</text>
</comment>
<reference evidence="5" key="1">
    <citation type="journal article" date="2024" name="IScience">
        <title>Strigolactones Initiate the Formation of Haustorium-like Structures in Castilleja.</title>
        <authorList>
            <person name="Buerger M."/>
            <person name="Peterson D."/>
            <person name="Chory J."/>
        </authorList>
    </citation>
    <scope>NUCLEOTIDE SEQUENCE [LARGE SCALE GENOMIC DNA]</scope>
</reference>
<dbReference type="PRINTS" id="PR00131">
    <property type="entry name" value="GLHYDRLASE1"/>
</dbReference>
<dbReference type="AlphaFoldDB" id="A0ABD3DR45"/>
<dbReference type="EC" id="3.-.-.-" evidence="4"/>
<keyword evidence="4" id="KW-0378">Hydrolase</keyword>
<protein>
    <submittedName>
        <fullName evidence="4">Glycosyl hydrolase 1</fullName>
        <ecNumber evidence="4">3.-.-.-</ecNumber>
    </submittedName>
</protein>
<dbReference type="Gene3D" id="3.20.20.80">
    <property type="entry name" value="Glycosidases"/>
    <property type="match status" value="1"/>
</dbReference>
<dbReference type="InterPro" id="IPR017853">
    <property type="entry name" value="GH"/>
</dbReference>
<evidence type="ECO:0000256" key="2">
    <source>
        <dbReference type="RuleBase" id="RU003690"/>
    </source>
</evidence>
<dbReference type="PANTHER" id="PTHR10353:SF29">
    <property type="entry name" value="BETA-GLUCOSIDASE 11"/>
    <property type="match status" value="1"/>
</dbReference>